<accession>A0ACC0WV18</accession>
<name>A0ACC0WV18_9STRA</name>
<sequence length="64" mass="7348">MKAASNRRSAKVLHERVPVRRHEKDKDTAAFVRGREDLPRGIERHGAKSSRTFVVRAQLKILNT</sequence>
<keyword evidence="2" id="KW-1185">Reference proteome</keyword>
<comment type="caution">
    <text evidence="1">The sequence shown here is derived from an EMBL/GenBank/DDBJ whole genome shotgun (WGS) entry which is preliminary data.</text>
</comment>
<dbReference type="EMBL" id="CM047580">
    <property type="protein sequence ID" value="KAI9922765.1"/>
    <property type="molecule type" value="Genomic_DNA"/>
</dbReference>
<evidence type="ECO:0000313" key="2">
    <source>
        <dbReference type="Proteomes" id="UP001163321"/>
    </source>
</evidence>
<protein>
    <submittedName>
        <fullName evidence="1">Uncharacterized protein</fullName>
    </submittedName>
</protein>
<evidence type="ECO:0000313" key="1">
    <source>
        <dbReference type="EMBL" id="KAI9922765.1"/>
    </source>
</evidence>
<dbReference type="Proteomes" id="UP001163321">
    <property type="component" value="Chromosome 1"/>
</dbReference>
<gene>
    <name evidence="1" type="ORF">PsorP6_000851</name>
</gene>
<reference evidence="1 2" key="1">
    <citation type="journal article" date="2022" name="bioRxiv">
        <title>The genome of the oomycete Peronosclerospora sorghi, a cosmopolitan pathogen of maize and sorghum, is inflated with dispersed pseudogenes.</title>
        <authorList>
            <person name="Fletcher K."/>
            <person name="Martin F."/>
            <person name="Isakeit T."/>
            <person name="Cavanaugh K."/>
            <person name="Magill C."/>
            <person name="Michelmore R."/>
        </authorList>
    </citation>
    <scope>NUCLEOTIDE SEQUENCE [LARGE SCALE GENOMIC DNA]</scope>
    <source>
        <strain evidence="1">P6</strain>
    </source>
</reference>
<proteinExistence type="predicted"/>
<organism evidence="1 2">
    <name type="scientific">Peronosclerospora sorghi</name>
    <dbReference type="NCBI Taxonomy" id="230839"/>
    <lineage>
        <taxon>Eukaryota</taxon>
        <taxon>Sar</taxon>
        <taxon>Stramenopiles</taxon>
        <taxon>Oomycota</taxon>
        <taxon>Peronosporomycetes</taxon>
        <taxon>Peronosporales</taxon>
        <taxon>Peronosporaceae</taxon>
        <taxon>Peronosclerospora</taxon>
    </lineage>
</organism>